<sequence>MGGIANCRRFVAFTLAGGSAAFTCAPDQLQPFAFAMTLRCPRLEAPNHMNMNPDDEDDADEVRIRPYRNRSLAWTMRYRKLNPYDQVRKRVIGFGHRSKDDWDEAVQSGQLGGYVPSHPDEMYAPEWVSWEEWLGLMRSYPDAKSLVAMLRIKNLDDYILFVRSDSKRAEGLRIPVRPDIFYKDEWDEASFFGND</sequence>
<evidence type="ECO:0000313" key="2">
    <source>
        <dbReference type="EMBL" id="EJK71086.1"/>
    </source>
</evidence>
<evidence type="ECO:0000256" key="1">
    <source>
        <dbReference type="SAM" id="SignalP"/>
    </source>
</evidence>
<proteinExistence type="predicted"/>
<dbReference type="OMA" id="EMYAPEW"/>
<dbReference type="eggNOG" id="ENOG502T8AS">
    <property type="taxonomic scope" value="Eukaryota"/>
</dbReference>
<organism evidence="2 3">
    <name type="scientific">Thalassiosira oceanica</name>
    <name type="common">Marine diatom</name>
    <dbReference type="NCBI Taxonomy" id="159749"/>
    <lineage>
        <taxon>Eukaryota</taxon>
        <taxon>Sar</taxon>
        <taxon>Stramenopiles</taxon>
        <taxon>Ochrophyta</taxon>
        <taxon>Bacillariophyta</taxon>
        <taxon>Coscinodiscophyceae</taxon>
        <taxon>Thalassiosirophycidae</taxon>
        <taxon>Thalassiosirales</taxon>
        <taxon>Thalassiosiraceae</taxon>
        <taxon>Thalassiosira</taxon>
    </lineage>
</organism>
<dbReference type="AlphaFoldDB" id="K0TC94"/>
<protein>
    <submittedName>
        <fullName evidence="2">Uncharacterized protein</fullName>
    </submittedName>
</protein>
<gene>
    <name evidence="2" type="ORF">THAOC_07508</name>
</gene>
<dbReference type="EMBL" id="AGNL01007673">
    <property type="protein sequence ID" value="EJK71086.1"/>
    <property type="molecule type" value="Genomic_DNA"/>
</dbReference>
<feature type="chain" id="PRO_5003837872" evidence="1">
    <location>
        <begin position="22"/>
        <end position="195"/>
    </location>
</feature>
<dbReference type="Proteomes" id="UP000266841">
    <property type="component" value="Unassembled WGS sequence"/>
</dbReference>
<comment type="caution">
    <text evidence="2">The sequence shown here is derived from an EMBL/GenBank/DDBJ whole genome shotgun (WGS) entry which is preliminary data.</text>
</comment>
<accession>K0TC94</accession>
<feature type="signal peptide" evidence="1">
    <location>
        <begin position="1"/>
        <end position="21"/>
    </location>
</feature>
<keyword evidence="1" id="KW-0732">Signal</keyword>
<dbReference type="OrthoDB" id="38343at2759"/>
<keyword evidence="3" id="KW-1185">Reference proteome</keyword>
<name>K0TC94_THAOC</name>
<evidence type="ECO:0000313" key="3">
    <source>
        <dbReference type="Proteomes" id="UP000266841"/>
    </source>
</evidence>
<reference evidence="2 3" key="1">
    <citation type="journal article" date="2012" name="Genome Biol.">
        <title>Genome and low-iron response of an oceanic diatom adapted to chronic iron limitation.</title>
        <authorList>
            <person name="Lommer M."/>
            <person name="Specht M."/>
            <person name="Roy A.S."/>
            <person name="Kraemer L."/>
            <person name="Andreson R."/>
            <person name="Gutowska M.A."/>
            <person name="Wolf J."/>
            <person name="Bergner S.V."/>
            <person name="Schilhabel M.B."/>
            <person name="Klostermeier U.C."/>
            <person name="Beiko R.G."/>
            <person name="Rosenstiel P."/>
            <person name="Hippler M."/>
            <person name="Laroche J."/>
        </authorList>
    </citation>
    <scope>NUCLEOTIDE SEQUENCE [LARGE SCALE GENOMIC DNA]</scope>
    <source>
        <strain evidence="2 3">CCMP1005</strain>
    </source>
</reference>